<dbReference type="PANTHER" id="PTHR43292">
    <property type="entry name" value="ACYL-COA DEHYDROGENASE"/>
    <property type="match status" value="1"/>
</dbReference>
<proteinExistence type="inferred from homology"/>
<dbReference type="Pfam" id="PF02770">
    <property type="entry name" value="Acyl-CoA_dh_M"/>
    <property type="match status" value="1"/>
</dbReference>
<keyword evidence="11" id="KW-1185">Reference proteome</keyword>
<dbReference type="InterPro" id="IPR037069">
    <property type="entry name" value="AcylCoA_DH/ox_N_sf"/>
</dbReference>
<dbReference type="Proteomes" id="UP001059836">
    <property type="component" value="Chromosome"/>
</dbReference>
<gene>
    <name evidence="10" type="ORF">GII31_03115</name>
</gene>
<keyword evidence="5 6" id="KW-0560">Oxidoreductase</keyword>
<sequence>MGSGVQRSSDAVDVSVNHVYYQSFWLLMEIRGITVRIVDNRVDQNIDMDIDFGLLLIPMARGCRSARGAIFRRHRGATIFVGLSEVGRIADRKENHMDFAMSYTPEQQSFRTQVRGWLAEHVPDEALGEPKGDDAARRQYLARRELGRLMGERGWLYPSAPTEYGGGGLDLASVIVLSEELRALGLMNPPYYDSGGWLGGATILVWGTDEQKQRLLPPIFRGEVRTWQLLTEPEAGSDLASVKLNARRDGDHYVLSGQKVFVGSAHGADRFWMIARTDPEAPRHQNLSWFMVDATLPGITVQPVRVLADVAEGHKNAVYFDDVRVPADCLVGGENNGWKVASTHLDLEHGASGNLAADPIVDALVEHCRTHYRDGRRLIDDPDVRDGLAEIYIQLEAVRLISTRNFWRSVNDKAVHYNGPQSMYMRKVSGLWLTKAVLDLIGPEALTSDPKLGALDGDAERQQRNGIVDIVPGATIDIQRVIMARALGLGRRK</sequence>
<dbReference type="InterPro" id="IPR013786">
    <property type="entry name" value="AcylCoA_DH/ox_N"/>
</dbReference>
<name>A0ABX6IDW5_9ACTN</name>
<dbReference type="Pfam" id="PF02771">
    <property type="entry name" value="Acyl-CoA_dh_N"/>
    <property type="match status" value="1"/>
</dbReference>
<keyword evidence="4 6" id="KW-0274">FAD</keyword>
<dbReference type="SUPFAM" id="SSF56645">
    <property type="entry name" value="Acyl-CoA dehydrogenase NM domain-like"/>
    <property type="match status" value="1"/>
</dbReference>
<dbReference type="SUPFAM" id="SSF47203">
    <property type="entry name" value="Acyl-CoA dehydrogenase C-terminal domain-like"/>
    <property type="match status" value="1"/>
</dbReference>
<feature type="domain" description="Acyl-CoA dehydrogenase/oxidase C-terminal" evidence="7">
    <location>
        <begin position="335"/>
        <end position="486"/>
    </location>
</feature>
<protein>
    <recommendedName>
        <fullName evidence="12">Acyl-CoA dehydrogenase</fullName>
    </recommendedName>
</protein>
<dbReference type="InterPro" id="IPR052161">
    <property type="entry name" value="Mycobact_Acyl-CoA_DH"/>
</dbReference>
<evidence type="ECO:0000259" key="9">
    <source>
        <dbReference type="Pfam" id="PF02771"/>
    </source>
</evidence>
<dbReference type="Gene3D" id="1.10.540.10">
    <property type="entry name" value="Acyl-CoA dehydrogenase/oxidase, N-terminal domain"/>
    <property type="match status" value="1"/>
</dbReference>
<dbReference type="InterPro" id="IPR036250">
    <property type="entry name" value="AcylCo_DH-like_C"/>
</dbReference>
<evidence type="ECO:0000256" key="6">
    <source>
        <dbReference type="RuleBase" id="RU362125"/>
    </source>
</evidence>
<dbReference type="InterPro" id="IPR046373">
    <property type="entry name" value="Acyl-CoA_Oxase/DH_mid-dom_sf"/>
</dbReference>
<evidence type="ECO:0000256" key="2">
    <source>
        <dbReference type="ARBA" id="ARBA00009347"/>
    </source>
</evidence>
<dbReference type="Gene3D" id="1.20.140.10">
    <property type="entry name" value="Butyryl-CoA Dehydrogenase, subunit A, domain 3"/>
    <property type="match status" value="1"/>
</dbReference>
<keyword evidence="3 6" id="KW-0285">Flavoprotein</keyword>
<evidence type="ECO:0000256" key="4">
    <source>
        <dbReference type="ARBA" id="ARBA00022827"/>
    </source>
</evidence>
<dbReference type="InterPro" id="IPR009075">
    <property type="entry name" value="AcylCo_DH/oxidase_C"/>
</dbReference>
<evidence type="ECO:0000313" key="10">
    <source>
        <dbReference type="EMBL" id="QHN34047.1"/>
    </source>
</evidence>
<dbReference type="Pfam" id="PF00441">
    <property type="entry name" value="Acyl-CoA_dh_1"/>
    <property type="match status" value="1"/>
</dbReference>
<dbReference type="InterPro" id="IPR009100">
    <property type="entry name" value="AcylCoA_DH/oxidase_NM_dom_sf"/>
</dbReference>
<comment type="cofactor">
    <cofactor evidence="1 6">
        <name>FAD</name>
        <dbReference type="ChEBI" id="CHEBI:57692"/>
    </cofactor>
</comment>
<dbReference type="PANTHER" id="PTHR43292:SF3">
    <property type="entry name" value="ACYL-COA DEHYDROGENASE FADE29"/>
    <property type="match status" value="1"/>
</dbReference>
<evidence type="ECO:0008006" key="12">
    <source>
        <dbReference type="Google" id="ProtNLM"/>
    </source>
</evidence>
<evidence type="ECO:0000313" key="11">
    <source>
        <dbReference type="Proteomes" id="UP001059836"/>
    </source>
</evidence>
<feature type="domain" description="Acyl-CoA oxidase/dehydrogenase middle" evidence="8">
    <location>
        <begin position="230"/>
        <end position="322"/>
    </location>
</feature>
<dbReference type="Gene3D" id="2.40.110.10">
    <property type="entry name" value="Butyryl-CoA Dehydrogenase, subunit A, domain 2"/>
    <property type="match status" value="1"/>
</dbReference>
<organism evidence="10 11">
    <name type="scientific">Gordonia pseudamarae</name>
    <dbReference type="NCBI Taxonomy" id="2831662"/>
    <lineage>
        <taxon>Bacteria</taxon>
        <taxon>Bacillati</taxon>
        <taxon>Actinomycetota</taxon>
        <taxon>Actinomycetes</taxon>
        <taxon>Mycobacteriales</taxon>
        <taxon>Gordoniaceae</taxon>
        <taxon>Gordonia</taxon>
    </lineage>
</organism>
<evidence type="ECO:0000256" key="5">
    <source>
        <dbReference type="ARBA" id="ARBA00023002"/>
    </source>
</evidence>
<dbReference type="EMBL" id="CP045809">
    <property type="protein sequence ID" value="QHN34047.1"/>
    <property type="molecule type" value="Genomic_DNA"/>
</dbReference>
<comment type="similarity">
    <text evidence="2 6">Belongs to the acyl-CoA dehydrogenase family.</text>
</comment>
<reference evidence="10" key="1">
    <citation type="journal article" date="2021" name="Nat. Microbiol.">
        <title>Cocultivation of an ultrasmall environmental parasitic bacterium with lytic ability against bacteria associated with wastewater foams.</title>
        <authorList>
            <person name="Batinovic S."/>
            <person name="Rose J.J.A."/>
            <person name="Ratcliffe J."/>
            <person name="Seviour R.J."/>
            <person name="Petrovski S."/>
        </authorList>
    </citation>
    <scope>NUCLEOTIDE SEQUENCE</scope>
    <source>
        <strain evidence="10">CON9</strain>
    </source>
</reference>
<evidence type="ECO:0000256" key="1">
    <source>
        <dbReference type="ARBA" id="ARBA00001974"/>
    </source>
</evidence>
<feature type="domain" description="Acyl-CoA dehydrogenase/oxidase N-terminal" evidence="9">
    <location>
        <begin position="104"/>
        <end position="223"/>
    </location>
</feature>
<evidence type="ECO:0000256" key="3">
    <source>
        <dbReference type="ARBA" id="ARBA00022630"/>
    </source>
</evidence>
<evidence type="ECO:0000259" key="8">
    <source>
        <dbReference type="Pfam" id="PF02770"/>
    </source>
</evidence>
<accession>A0ABX6IDW5</accession>
<evidence type="ECO:0000259" key="7">
    <source>
        <dbReference type="Pfam" id="PF00441"/>
    </source>
</evidence>
<dbReference type="InterPro" id="IPR006091">
    <property type="entry name" value="Acyl-CoA_Oxase/DH_mid-dom"/>
</dbReference>